<protein>
    <submittedName>
        <fullName evidence="2">Uncharacterized protein</fullName>
    </submittedName>
</protein>
<evidence type="ECO:0000313" key="3">
    <source>
        <dbReference type="Proteomes" id="UP000293781"/>
    </source>
</evidence>
<reference evidence="2 3" key="1">
    <citation type="submission" date="2019-02" db="EMBL/GenBank/DDBJ databases">
        <title>Sequencing the genomes of 1000 actinobacteria strains.</title>
        <authorList>
            <person name="Klenk H.-P."/>
        </authorList>
    </citation>
    <scope>NUCLEOTIDE SEQUENCE [LARGE SCALE GENOMIC DNA]</scope>
    <source>
        <strain evidence="2 3">DSM 45888</strain>
    </source>
</reference>
<dbReference type="Proteomes" id="UP000293781">
    <property type="component" value="Unassembled WGS sequence"/>
</dbReference>
<feature type="region of interest" description="Disordered" evidence="1">
    <location>
        <begin position="515"/>
        <end position="534"/>
    </location>
</feature>
<gene>
    <name evidence="2" type="ORF">EV382_2275</name>
</gene>
<comment type="caution">
    <text evidence="2">The sequence shown here is derived from an EMBL/GenBank/DDBJ whole genome shotgun (WGS) entry which is preliminary data.</text>
</comment>
<dbReference type="EMBL" id="SHKK01000001">
    <property type="protein sequence ID" value="RZT79079.1"/>
    <property type="molecule type" value="Genomic_DNA"/>
</dbReference>
<keyword evidence="3" id="KW-1185">Reference proteome</keyword>
<evidence type="ECO:0000256" key="1">
    <source>
        <dbReference type="SAM" id="MobiDB-lite"/>
    </source>
</evidence>
<evidence type="ECO:0000313" key="2">
    <source>
        <dbReference type="EMBL" id="RZT79079.1"/>
    </source>
</evidence>
<accession>A0A4Q7UHP4</accession>
<name>A0A4Q7UHP4_9ACTN</name>
<sequence length="534" mass="58199">MAPKADGFENELPVPADAPGTAAPSDADPAVSLVEVEPGVAVLFADELPVGLDLIPFEMLSTQVSQGLTDKLAVASGIANLAAQGAQAATNVQGLVRLAPQTLQALKTAQPMTSGGWNLGSLVTGNGKIAASVRWAPVTGAQTASILSALGPAAALLALQVQLASISRRIDENVQLTRDVLQALHEDQWATLVGLHETTMRAVRESRAAGTVNDHIFASIATRDADLRKQRLLFRSFVRGHIKALDTDAQSRRTHIQKNIEQILADTHGMLMAEWSWYRSQVLRAGHISRDEANAVENERLLAELVAETQREHTMAMDEVANLLADLERQCRLIGELPAELSLPFTAKRQSIRDSVRMAEALAERVAALRNRAHTQPAPLDPPITVFSDAVPDELLRILRWVVPGEEPLLAIADVNLDRLVGDDAYLGVTPERFFISTQNAVRKQGTIEREFPLSEIRYVRFRERDKRGPVLDVITTDENIRLTFDDWAGKGKGLDDAYRLGNLLAAAMDLPESERRTDPLLSGESPTREAIAN</sequence>
<dbReference type="AlphaFoldDB" id="A0A4Q7UHP4"/>
<feature type="region of interest" description="Disordered" evidence="1">
    <location>
        <begin position="1"/>
        <end position="27"/>
    </location>
</feature>
<proteinExistence type="predicted"/>
<dbReference type="OrthoDB" id="3257812at2"/>
<organism evidence="2 3">
    <name type="scientific">Micromonospora violae</name>
    <dbReference type="NCBI Taxonomy" id="1278207"/>
    <lineage>
        <taxon>Bacteria</taxon>
        <taxon>Bacillati</taxon>
        <taxon>Actinomycetota</taxon>
        <taxon>Actinomycetes</taxon>
        <taxon>Micromonosporales</taxon>
        <taxon>Micromonosporaceae</taxon>
        <taxon>Micromonospora</taxon>
    </lineage>
</organism>
<dbReference type="RefSeq" id="WP_130401510.1">
    <property type="nucleotide sequence ID" value="NZ_JBEZZO010000003.1"/>
</dbReference>